<sequence>MRAYILLTPLLLAGCSQYSFNSNVDKENFDQYFKPSQVTVYDKSQLESLNYIHLMTVEGSACQQQANEAKPTLADARTQARLAAADAGANGIIFTRCIETSDDICLAASLCYGQAIKVAEPNE</sequence>
<comment type="caution">
    <text evidence="2">The sequence shown here is derived from an EMBL/GenBank/DDBJ whole genome shotgun (WGS) entry which is preliminary data.</text>
</comment>
<accession>A0ABS8W6G9</accession>
<dbReference type="RefSeq" id="WP_233052121.1">
    <property type="nucleotide sequence ID" value="NZ_JAIMJA010000005.1"/>
</dbReference>
<gene>
    <name evidence="2" type="ORF">K6Y31_07135</name>
</gene>
<keyword evidence="1" id="KW-0732">Signal</keyword>
<dbReference type="InterPro" id="IPR030852">
    <property type="entry name" value="RcsF"/>
</dbReference>
<keyword evidence="3" id="KW-1185">Reference proteome</keyword>
<feature type="signal peptide" evidence="1">
    <location>
        <begin position="1"/>
        <end position="21"/>
    </location>
</feature>
<proteinExistence type="predicted"/>
<reference evidence="2 3" key="1">
    <citation type="journal article" date="2022" name="Environ. Microbiol. Rep.">
        <title>Eco-phylogenetic analyses reveal divergent evolution of vitamin B12 metabolism in the marine bacterial family 'Psychromonadaceae'.</title>
        <authorList>
            <person name="Jin X."/>
            <person name="Yang Y."/>
            <person name="Cao H."/>
            <person name="Gao B."/>
            <person name="Zhao Z."/>
        </authorList>
    </citation>
    <scope>NUCLEOTIDE SEQUENCE [LARGE SCALE GENOMIC DNA]</scope>
    <source>
        <strain evidence="2 3">MKS20</strain>
    </source>
</reference>
<protein>
    <recommendedName>
        <fullName evidence="4">Exopolysaccharide biosynthesis protein</fullName>
    </recommendedName>
</protein>
<dbReference type="PROSITE" id="PS51257">
    <property type="entry name" value="PROKAR_LIPOPROTEIN"/>
    <property type="match status" value="1"/>
</dbReference>
<dbReference type="Proteomes" id="UP001201273">
    <property type="component" value="Unassembled WGS sequence"/>
</dbReference>
<evidence type="ECO:0000313" key="2">
    <source>
        <dbReference type="EMBL" id="MCE2594586.1"/>
    </source>
</evidence>
<organism evidence="2 3">
    <name type="scientific">Motilimonas cestriensis</name>
    <dbReference type="NCBI Taxonomy" id="2742685"/>
    <lineage>
        <taxon>Bacteria</taxon>
        <taxon>Pseudomonadati</taxon>
        <taxon>Pseudomonadota</taxon>
        <taxon>Gammaproteobacteria</taxon>
        <taxon>Alteromonadales</taxon>
        <taxon>Alteromonadales genera incertae sedis</taxon>
        <taxon>Motilimonas</taxon>
    </lineage>
</organism>
<name>A0ABS8W6G9_9GAMM</name>
<evidence type="ECO:0000256" key="1">
    <source>
        <dbReference type="SAM" id="SignalP"/>
    </source>
</evidence>
<dbReference type="Pfam" id="PF16358">
    <property type="entry name" value="RcsF"/>
    <property type="match status" value="1"/>
</dbReference>
<dbReference type="Gene3D" id="3.30.110.70">
    <property type="entry name" value="Hypothetical protein apc22750. Chain B"/>
    <property type="match status" value="1"/>
</dbReference>
<dbReference type="EMBL" id="JAIMJA010000005">
    <property type="protein sequence ID" value="MCE2594586.1"/>
    <property type="molecule type" value="Genomic_DNA"/>
</dbReference>
<evidence type="ECO:0008006" key="4">
    <source>
        <dbReference type="Google" id="ProtNLM"/>
    </source>
</evidence>
<evidence type="ECO:0000313" key="3">
    <source>
        <dbReference type="Proteomes" id="UP001201273"/>
    </source>
</evidence>
<feature type="chain" id="PRO_5046664824" description="Exopolysaccharide biosynthesis protein" evidence="1">
    <location>
        <begin position="22"/>
        <end position="123"/>
    </location>
</feature>